<dbReference type="AlphaFoldDB" id="A0A3D9LBB9"/>
<feature type="region of interest" description="Disordered" evidence="1">
    <location>
        <begin position="30"/>
        <end position="98"/>
    </location>
</feature>
<dbReference type="OrthoDB" id="3748111at2"/>
<name>A0A3D9LBB9_9MICC</name>
<feature type="domain" description="DUF6318" evidence="2">
    <location>
        <begin position="69"/>
        <end position="222"/>
    </location>
</feature>
<evidence type="ECO:0000313" key="4">
    <source>
        <dbReference type="Proteomes" id="UP000256727"/>
    </source>
</evidence>
<gene>
    <name evidence="3" type="ORF">C8E99_0769</name>
</gene>
<evidence type="ECO:0000259" key="2">
    <source>
        <dbReference type="Pfam" id="PF19843"/>
    </source>
</evidence>
<reference evidence="3 4" key="1">
    <citation type="submission" date="2018-07" db="EMBL/GenBank/DDBJ databases">
        <title>Sequencing the genomes of 1000 actinobacteria strains.</title>
        <authorList>
            <person name="Klenk H.-P."/>
        </authorList>
    </citation>
    <scope>NUCLEOTIDE SEQUENCE [LARGE SCALE GENOMIC DNA]</scope>
    <source>
        <strain evidence="3 4">DSM 14442</strain>
    </source>
</reference>
<dbReference type="EMBL" id="QREH01000001">
    <property type="protein sequence ID" value="REE02974.1"/>
    <property type="molecule type" value="Genomic_DNA"/>
</dbReference>
<proteinExistence type="predicted"/>
<comment type="caution">
    <text evidence="3">The sequence shown here is derived from an EMBL/GenBank/DDBJ whole genome shotgun (WGS) entry which is preliminary data.</text>
</comment>
<sequence>MTDPVNRPVRLAGLAGVVAVGLVLAGCSGDGGEGASSSAAPSATEVSTGSASPTGTGSDSASPSSSASGTYEPATETSPATNVPIPEMPEAAKEPTEEGLEAAVEFWWEAAYYLQLTGESGPFEAISAEECIICQDQLSNWKDLYGSGGWSTGSEFDIERLVVDLNDDGTGTTVMEVIEGPTHQYRSSGEEYASEDADKTFQTSWSGYATFDDPSGHWIIEELVVQSDSEIDG</sequence>
<feature type="compositionally biased region" description="Low complexity" evidence="1">
    <location>
        <begin position="35"/>
        <end position="70"/>
    </location>
</feature>
<evidence type="ECO:0000256" key="1">
    <source>
        <dbReference type="SAM" id="MobiDB-lite"/>
    </source>
</evidence>
<dbReference type="Pfam" id="PF19843">
    <property type="entry name" value="DUF6318"/>
    <property type="match status" value="1"/>
</dbReference>
<dbReference type="InterPro" id="IPR046281">
    <property type="entry name" value="DUF6318"/>
</dbReference>
<protein>
    <recommendedName>
        <fullName evidence="2">DUF6318 domain-containing protein</fullName>
    </recommendedName>
</protein>
<evidence type="ECO:0000313" key="3">
    <source>
        <dbReference type="EMBL" id="REE02974.1"/>
    </source>
</evidence>
<dbReference type="Proteomes" id="UP000256727">
    <property type="component" value="Unassembled WGS sequence"/>
</dbReference>
<keyword evidence="4" id="KW-1185">Reference proteome</keyword>
<dbReference type="RefSeq" id="WP_147301164.1">
    <property type="nucleotide sequence ID" value="NZ_QREH01000001.1"/>
</dbReference>
<dbReference type="PROSITE" id="PS51257">
    <property type="entry name" value="PROKAR_LIPOPROTEIN"/>
    <property type="match status" value="1"/>
</dbReference>
<accession>A0A3D9LBB9</accession>
<organism evidence="3 4">
    <name type="scientific">Citricoccus muralis</name>
    <dbReference type="NCBI Taxonomy" id="169134"/>
    <lineage>
        <taxon>Bacteria</taxon>
        <taxon>Bacillati</taxon>
        <taxon>Actinomycetota</taxon>
        <taxon>Actinomycetes</taxon>
        <taxon>Micrococcales</taxon>
        <taxon>Micrococcaceae</taxon>
        <taxon>Citricoccus</taxon>
    </lineage>
</organism>